<proteinExistence type="predicted"/>
<dbReference type="GO" id="GO:0006935">
    <property type="term" value="P:chemotaxis"/>
    <property type="evidence" value="ECO:0007669"/>
    <property type="project" value="InterPro"/>
</dbReference>
<dbReference type="Gene3D" id="2.30.30.40">
    <property type="entry name" value="SH3 Domains"/>
    <property type="match status" value="1"/>
</dbReference>
<evidence type="ECO:0000313" key="4">
    <source>
        <dbReference type="EMBL" id="ACV37089.1"/>
    </source>
</evidence>
<dbReference type="STRING" id="522306.CAP2UW1_3839"/>
<dbReference type="Pfam" id="PF01584">
    <property type="entry name" value="CheW"/>
    <property type="match status" value="1"/>
</dbReference>
<dbReference type="PANTHER" id="PTHR47233:SF4">
    <property type="entry name" value="CHEMOTAXIS SIGNAL TRANSDUCTION PROTEIN"/>
    <property type="match status" value="1"/>
</dbReference>
<organism evidence="4">
    <name type="scientific">Accumulibacter regalis</name>
    <dbReference type="NCBI Taxonomy" id="522306"/>
    <lineage>
        <taxon>Bacteria</taxon>
        <taxon>Pseudomonadati</taxon>
        <taxon>Pseudomonadota</taxon>
        <taxon>Betaproteobacteria</taxon>
        <taxon>Candidatus Accumulibacter</taxon>
    </lineage>
</organism>
<protein>
    <submittedName>
        <fullName evidence="4">Response regulator receiver modulated CheW protein</fullName>
    </submittedName>
</protein>
<dbReference type="KEGG" id="app:CAP2UW1_3839"/>
<dbReference type="InterPro" id="IPR002545">
    <property type="entry name" value="CheW-lke_dom"/>
</dbReference>
<dbReference type="SUPFAM" id="SSF52172">
    <property type="entry name" value="CheY-like"/>
    <property type="match status" value="1"/>
</dbReference>
<dbReference type="PROSITE" id="PS50851">
    <property type="entry name" value="CHEW"/>
    <property type="match status" value="1"/>
</dbReference>
<sequence length="325" mass="35733">MSDLLKNIDARTKLAGTNKLEILLFMLGTDARTGRRETFGINVFKVREVMRTPPITAAPEMPPSVEGMVSLRGALVPVVDLARYAGVDTQTPRSIMIVTEYAGHTQGFLVEGVDTILRLDWSQMRVPPAMLLAEMGGLVTAVTELPDGRLVMLMDVEKILSETTNYDDESVYRNIKPLDHPGLTVFFADDSTVARKQIQRTLDAMGVKSQAAINGREAWDELEKVAAYAQASGQKVTDLISLVLTDIEMPEMDGYILTKRIKSDPRFVGVPVIMHSSLSGMSNQQLGKSVGVDEYVPKFEPQRLSETLTRRLLVGTVPALPADLT</sequence>
<dbReference type="Gene3D" id="3.40.50.2300">
    <property type="match status" value="1"/>
</dbReference>
<dbReference type="EMBL" id="CP001715">
    <property type="protein sequence ID" value="ACV37089.1"/>
    <property type="molecule type" value="Genomic_DNA"/>
</dbReference>
<dbReference type="SUPFAM" id="SSF50341">
    <property type="entry name" value="CheW-like"/>
    <property type="match status" value="1"/>
</dbReference>
<reference evidence="4" key="2">
    <citation type="submission" date="2009-09" db="EMBL/GenBank/DDBJ databases">
        <title>Complete sequence of chromosome of Candidatus Accumulibacter phosphatis clade IIA str. UW-1.</title>
        <authorList>
            <consortium name="US DOE Joint Genome Institute"/>
            <person name="Martin H.G."/>
            <person name="Ivanova N."/>
            <person name="Kunin V."/>
            <person name="Warnecke F."/>
            <person name="Barry K."/>
            <person name="He S."/>
            <person name="Salamov A."/>
            <person name="Szeto E."/>
            <person name="Dalin E."/>
            <person name="Pangilinan J.L."/>
            <person name="Lapidus A."/>
            <person name="Lowry S."/>
            <person name="Kyrpides N.C."/>
            <person name="McMahon K.D."/>
            <person name="Hugenholtz P."/>
        </authorList>
    </citation>
    <scope>NUCLEOTIDE SEQUENCE [LARGE SCALE GENOMIC DNA]</scope>
    <source>
        <strain evidence="4">UW-1</strain>
    </source>
</reference>
<feature type="domain" description="CheW-like" evidence="3">
    <location>
        <begin position="19"/>
        <end position="165"/>
    </location>
</feature>
<dbReference type="HOGENOM" id="CLU_048995_0_0_4"/>
<dbReference type="GO" id="GO:0000160">
    <property type="term" value="P:phosphorelay signal transduction system"/>
    <property type="evidence" value="ECO:0007669"/>
    <property type="project" value="InterPro"/>
</dbReference>
<dbReference type="PIRSF" id="PIRSF002867">
    <property type="entry name" value="CheV"/>
    <property type="match status" value="1"/>
</dbReference>
<evidence type="ECO:0000259" key="3">
    <source>
        <dbReference type="PROSITE" id="PS50851"/>
    </source>
</evidence>
<evidence type="ECO:0000256" key="1">
    <source>
        <dbReference type="PROSITE-ProRule" id="PRU00169"/>
    </source>
</evidence>
<feature type="modified residue" description="4-aspartylphosphate" evidence="1">
    <location>
        <position position="246"/>
    </location>
</feature>
<dbReference type="Gene3D" id="2.40.50.180">
    <property type="entry name" value="CheA-289, Domain 4"/>
    <property type="match status" value="1"/>
</dbReference>
<dbReference type="InterPro" id="IPR024181">
    <property type="entry name" value="Chemotax_regulator_CheV"/>
</dbReference>
<gene>
    <name evidence="4" type="ordered locus">CAP2UW1_3839</name>
</gene>
<evidence type="ECO:0000259" key="2">
    <source>
        <dbReference type="PROSITE" id="PS50110"/>
    </source>
</evidence>
<dbReference type="eggNOG" id="COG0784">
    <property type="taxonomic scope" value="Bacteria"/>
</dbReference>
<dbReference type="AlphaFoldDB" id="C7RLE0"/>
<feature type="domain" description="Response regulatory" evidence="2">
    <location>
        <begin position="184"/>
        <end position="313"/>
    </location>
</feature>
<dbReference type="InterPro" id="IPR011006">
    <property type="entry name" value="CheY-like_superfamily"/>
</dbReference>
<dbReference type="PANTHER" id="PTHR47233">
    <property type="entry name" value="CHEMOTAXIS PROTEIN CHEV"/>
    <property type="match status" value="1"/>
</dbReference>
<reference evidence="4" key="1">
    <citation type="submission" date="2009-08" db="EMBL/GenBank/DDBJ databases">
        <authorList>
            <consortium name="US DOE Joint Genome Institute"/>
            <person name="Lucas S."/>
            <person name="Copeland A."/>
            <person name="Lapidus A."/>
            <person name="Glavina del Rio T."/>
            <person name="Dalin E."/>
            <person name="Tice H."/>
            <person name="Bruce D."/>
            <person name="Barry K."/>
            <person name="Pitluck S."/>
            <person name="Lowry S."/>
            <person name="Larimer F."/>
            <person name="Land M."/>
            <person name="Hauser L."/>
            <person name="Kyrpides N."/>
            <person name="Ivanova N."/>
            <person name="McMahon K.D."/>
            <person name="Hugenholtz P."/>
        </authorList>
    </citation>
    <scope>NUCLEOTIDE SEQUENCE</scope>
    <source>
        <strain evidence="4">UW-1</strain>
    </source>
</reference>
<accession>C7RLE0</accession>
<dbReference type="InterPro" id="IPR001789">
    <property type="entry name" value="Sig_transdc_resp-reg_receiver"/>
</dbReference>
<dbReference type="Pfam" id="PF00072">
    <property type="entry name" value="Response_reg"/>
    <property type="match status" value="1"/>
</dbReference>
<dbReference type="SMART" id="SM00260">
    <property type="entry name" value="CheW"/>
    <property type="match status" value="1"/>
</dbReference>
<dbReference type="SMART" id="SM00448">
    <property type="entry name" value="REC"/>
    <property type="match status" value="1"/>
</dbReference>
<dbReference type="PROSITE" id="PS50110">
    <property type="entry name" value="RESPONSE_REGULATORY"/>
    <property type="match status" value="1"/>
</dbReference>
<keyword evidence="1" id="KW-0597">Phosphoprotein</keyword>
<name>C7RLE0_ACCRE</name>
<dbReference type="OrthoDB" id="9806105at2"/>
<dbReference type="InterPro" id="IPR036061">
    <property type="entry name" value="CheW-like_dom_sf"/>
</dbReference>
<dbReference type="eggNOG" id="COG0835">
    <property type="taxonomic scope" value="Bacteria"/>
</dbReference>